<feature type="compositionally biased region" description="Polar residues" evidence="6">
    <location>
        <begin position="209"/>
        <end position="222"/>
    </location>
</feature>
<evidence type="ECO:0000256" key="6">
    <source>
        <dbReference type="SAM" id="MobiDB-lite"/>
    </source>
</evidence>
<evidence type="ECO:0000256" key="2">
    <source>
        <dbReference type="ARBA" id="ARBA00022679"/>
    </source>
</evidence>
<dbReference type="Pfam" id="PF21509">
    <property type="entry name" value="Ezh2-like__CXC_fung"/>
    <property type="match status" value="1"/>
</dbReference>
<dbReference type="PROSITE" id="PS51633">
    <property type="entry name" value="CXC"/>
    <property type="match status" value="1"/>
</dbReference>
<dbReference type="Pfam" id="PF00856">
    <property type="entry name" value="SET"/>
    <property type="match status" value="1"/>
</dbReference>
<feature type="compositionally biased region" description="Basic and acidic residues" evidence="6">
    <location>
        <begin position="282"/>
        <end position="298"/>
    </location>
</feature>
<keyword evidence="1" id="KW-0489">Methyltransferase</keyword>
<feature type="domain" description="CXC" evidence="8">
    <location>
        <begin position="971"/>
        <end position="1083"/>
    </location>
</feature>
<dbReference type="GO" id="GO:0032259">
    <property type="term" value="P:methylation"/>
    <property type="evidence" value="ECO:0007669"/>
    <property type="project" value="UniProtKB-KW"/>
</dbReference>
<feature type="compositionally biased region" description="Basic and acidic residues" evidence="6">
    <location>
        <begin position="1249"/>
        <end position="1265"/>
    </location>
</feature>
<feature type="compositionally biased region" description="Basic and acidic residues" evidence="6">
    <location>
        <begin position="350"/>
        <end position="383"/>
    </location>
</feature>
<evidence type="ECO:0000256" key="1">
    <source>
        <dbReference type="ARBA" id="ARBA00022603"/>
    </source>
</evidence>
<sequence length="1381" mass="154235">MPGGTNVSRPVDESRSGAALSKVIDLTEDDESDEKVRVKRQESPKRIFEKCDKKIIDLSLSSDDEPFPLAISEGKMKSAILQENAPVKTSEKPPSKVPNYRNGGTYSLLSEGESDHEPRIQVPTFLSKQNCGISSNDGMTKISSSRPKPNGAEAESIVPSPRQNYTARKTAHRKSNSGSVGLVSSNLTREREASTSSSARPTPGELKTYVTSSRPVSTSNTSIIVGEQSSLKARATSTADASLPVAATARENGTRMSPFVNPVSPIYVNDLFSRKGGLGSHNDNESLKDLDSRKEKDLLQSSRMEGEAMYNKSIAKEDNHSSRLISKEASQARREVAGRGTDDVTSARARNRDIVRDDDAEHKNHNKGITERRLQADRNDSLYHAENGITSDKSPSGADNPEVRRVVYQKMGNHGGPRRGAAWEKLKKQMQGRTRGRDVSGDEAVDDDDDDDDGDEDEDDTRPRLQKKRKRGPDPSKYLVSRPLSTRSASTSYKSPEEETSRRLGAPGLSKENSSTSDALTQMMRQEKSMDVIKESIGTSEEAMMEDWSLSLEALLEKRHLRTMIALDNDTLDDDESPFISLEAPDRHVQGAIKLNIQTTKKQRTPNYALPIIVGDGGVERTPSYAHHTDVLRNHLTADDKILRYVPSVVQNEEKFMNKFEKDLHGLYEERNDDPREREQIYQIDRHVDVFLENMGYDYCNREALIRYYLGHKHEKLPYPMEEKRLVLKTLGGPLSGDELRIMGLVAEEMTAGCDIDMGDVVLSKSRFKVLVEDSKDKLYKLSGNQPPPPERLGTMAGFSCLICHGAACTTHGEFKNNLSDGSSEIGSPDSSSSKKSNDDHKWKRFVMYSSDVMRKHNARDHSNKNENWHPEHWNTEKDTAEACGEECYRGRTEWANHAWTQEEESELKSILLVTKPKKPCTLVDILDKPCWQIYSKILDLEEESSISRSKSLQKQQQSERAHWYDPAAVPRNRGLKPGWRDSTVAHMAELRAQPGPCLHEGPCRRELNCYCVIHNLLCEQFCGCTEDCVRRFAGCSCRSEGLACTSDTCICFQMNRECGDQCDTCGAIPRLRPQDRYNHELFQHGCQNIALQRGVNKKLILGKSPIPNAGFGLFTAEPVKKGDFISEYTGEVISDKEADRRGVGYDARRLSYLFGLNKEWVIDATRMGNKTRFINHAKSEAGGTNCFARVLFVQGEYRIEFRATRNILIGEELLFDYGTSFAEIHDLNKKSGDGKGKTKGNKGTSNESSEKKSAKNGKIGEKRKVGWPKGRPRPKASKKAKVHEYGVAGPSNAHSHSRSHSNSDQGVDDDSDEMMLDADSPLFPDMIQDSDSADETFVGKLSDVEMRDAGNGDGGDGENEDEERVRRTSRTRTVPVRYTL</sequence>
<evidence type="ECO:0008006" key="11">
    <source>
        <dbReference type="Google" id="ProtNLM"/>
    </source>
</evidence>
<evidence type="ECO:0000256" key="4">
    <source>
        <dbReference type="ARBA" id="ARBA00023015"/>
    </source>
</evidence>
<keyword evidence="2" id="KW-0808">Transferase</keyword>
<evidence type="ECO:0000259" key="8">
    <source>
        <dbReference type="PROSITE" id="PS51633"/>
    </source>
</evidence>
<dbReference type="Proteomes" id="UP000177798">
    <property type="component" value="Chromosome 4"/>
</dbReference>
<dbReference type="PROSITE" id="PS50280">
    <property type="entry name" value="SET"/>
    <property type="match status" value="1"/>
</dbReference>
<feature type="compositionally biased region" description="Low complexity" evidence="6">
    <location>
        <begin position="1372"/>
        <end position="1381"/>
    </location>
</feature>
<proteinExistence type="predicted"/>
<feature type="compositionally biased region" description="Polar residues" evidence="6">
    <location>
        <begin position="124"/>
        <end position="147"/>
    </location>
</feature>
<dbReference type="InterPro" id="IPR045318">
    <property type="entry name" value="EZH1/2-like"/>
</dbReference>
<reference evidence="10" key="1">
    <citation type="journal article" date="2017" name="Genome Biol. Evol.">
        <title>The complete genome sequence of the phytopathogenic fungus Sclerotinia sclerotiorum reveals insights into the genome architecture of broad host range pathogens.</title>
        <authorList>
            <person name="Derbyshire M."/>
            <person name="Denton-Giles M."/>
            <person name="Hegedus D."/>
            <person name="Seifbarghy S."/>
            <person name="Rollins J."/>
            <person name="van Kan J."/>
            <person name="Seidl M.F."/>
            <person name="Faino L."/>
            <person name="Mbengue M."/>
            <person name="Navaud O."/>
            <person name="Raffaele S."/>
            <person name="Hammond-Kosack K."/>
            <person name="Heard S."/>
            <person name="Oliver R."/>
        </authorList>
    </citation>
    <scope>NUCLEOTIDE SEQUENCE [LARGE SCALE GENOMIC DNA]</scope>
    <source>
        <strain evidence="10">ATCC 18683 / 1980 / Ss-1</strain>
    </source>
</reference>
<feature type="region of interest" description="Disordered" evidence="6">
    <location>
        <begin position="1"/>
        <end position="38"/>
    </location>
</feature>
<keyword evidence="4" id="KW-0805">Transcription regulation</keyword>
<feature type="compositionally biased region" description="Low complexity" evidence="6">
    <location>
        <begin position="176"/>
        <end position="187"/>
    </location>
</feature>
<evidence type="ECO:0000259" key="7">
    <source>
        <dbReference type="PROSITE" id="PS50280"/>
    </source>
</evidence>
<feature type="compositionally biased region" description="Basic and acidic residues" evidence="6">
    <location>
        <begin position="1228"/>
        <end position="1237"/>
    </location>
</feature>
<gene>
    <name evidence="9" type="ORF">sscle_04g037130</name>
</gene>
<keyword evidence="3" id="KW-0949">S-adenosyl-L-methionine</keyword>
<feature type="compositionally biased region" description="Low complexity" evidence="6">
    <location>
        <begin position="194"/>
        <end position="203"/>
    </location>
</feature>
<feature type="compositionally biased region" description="Polar residues" evidence="6">
    <location>
        <begin position="483"/>
        <end position="494"/>
    </location>
</feature>
<accession>A0A1D9Q328</accession>
<evidence type="ECO:0000256" key="3">
    <source>
        <dbReference type="ARBA" id="ARBA00022691"/>
    </source>
</evidence>
<feature type="region of interest" description="Disordered" evidence="6">
    <location>
        <begin position="277"/>
        <end position="518"/>
    </location>
</feature>
<keyword evidence="5" id="KW-0804">Transcription</keyword>
<dbReference type="SMART" id="SM00317">
    <property type="entry name" value="SET"/>
    <property type="match status" value="1"/>
</dbReference>
<evidence type="ECO:0000256" key="5">
    <source>
        <dbReference type="ARBA" id="ARBA00023163"/>
    </source>
</evidence>
<dbReference type="InterPro" id="IPR026489">
    <property type="entry name" value="CXC_dom"/>
</dbReference>
<organism evidence="9 10">
    <name type="scientific">Sclerotinia sclerotiorum (strain ATCC 18683 / 1980 / Ss-1)</name>
    <name type="common">White mold</name>
    <name type="synonym">Whetzelinia sclerotiorum</name>
    <dbReference type="NCBI Taxonomy" id="665079"/>
    <lineage>
        <taxon>Eukaryota</taxon>
        <taxon>Fungi</taxon>
        <taxon>Dikarya</taxon>
        <taxon>Ascomycota</taxon>
        <taxon>Pezizomycotina</taxon>
        <taxon>Leotiomycetes</taxon>
        <taxon>Helotiales</taxon>
        <taxon>Sclerotiniaceae</taxon>
        <taxon>Sclerotinia</taxon>
    </lineage>
</organism>
<feature type="region of interest" description="Disordered" evidence="6">
    <location>
        <begin position="82"/>
        <end position="222"/>
    </location>
</feature>
<evidence type="ECO:0000313" key="9">
    <source>
        <dbReference type="EMBL" id="APA08943.1"/>
    </source>
</evidence>
<dbReference type="OrthoDB" id="6141102at2759"/>
<dbReference type="Gene3D" id="2.170.270.10">
    <property type="entry name" value="SET domain"/>
    <property type="match status" value="1"/>
</dbReference>
<dbReference type="InterPro" id="IPR048360">
    <property type="entry name" value="Ezh2_CXC_fung"/>
</dbReference>
<dbReference type="GO" id="GO:0042054">
    <property type="term" value="F:histone methyltransferase activity"/>
    <property type="evidence" value="ECO:0007669"/>
    <property type="project" value="InterPro"/>
</dbReference>
<dbReference type="PANTHER" id="PTHR45747">
    <property type="entry name" value="HISTONE-LYSINE N-METHYLTRANSFERASE E(Z)"/>
    <property type="match status" value="1"/>
</dbReference>
<feature type="region of interest" description="Disordered" evidence="6">
    <location>
        <begin position="1228"/>
        <end position="1381"/>
    </location>
</feature>
<evidence type="ECO:0000313" key="10">
    <source>
        <dbReference type="Proteomes" id="UP000177798"/>
    </source>
</evidence>
<feature type="region of interest" description="Disordered" evidence="6">
    <location>
        <begin position="820"/>
        <end position="839"/>
    </location>
</feature>
<dbReference type="InterPro" id="IPR001214">
    <property type="entry name" value="SET_dom"/>
</dbReference>
<dbReference type="EMBL" id="CP017817">
    <property type="protein sequence ID" value="APA08943.1"/>
    <property type="molecule type" value="Genomic_DNA"/>
</dbReference>
<dbReference type="VEuPathDB" id="FungiDB:sscle_04g037130"/>
<feature type="compositionally biased region" description="Low complexity" evidence="6">
    <location>
        <begin position="820"/>
        <end position="835"/>
    </location>
</feature>
<protein>
    <recommendedName>
        <fullName evidence="11">SET domain-containing protein</fullName>
    </recommendedName>
</protein>
<dbReference type="SUPFAM" id="SSF82199">
    <property type="entry name" value="SET domain"/>
    <property type="match status" value="1"/>
</dbReference>
<feature type="compositionally biased region" description="Acidic residues" evidence="6">
    <location>
        <begin position="1307"/>
        <end position="1317"/>
    </location>
</feature>
<feature type="compositionally biased region" description="Basic and acidic residues" evidence="6">
    <location>
        <begin position="330"/>
        <end position="342"/>
    </location>
</feature>
<feature type="compositionally biased region" description="Acidic residues" evidence="6">
    <location>
        <begin position="441"/>
        <end position="460"/>
    </location>
</feature>
<dbReference type="InterPro" id="IPR046341">
    <property type="entry name" value="SET_dom_sf"/>
</dbReference>
<feature type="compositionally biased region" description="Basic residues" evidence="6">
    <location>
        <begin position="1271"/>
        <end position="1282"/>
    </location>
</feature>
<dbReference type="PANTHER" id="PTHR45747:SF4">
    <property type="entry name" value="HISTONE-LYSINE N-METHYLTRANSFERASE E(Z)"/>
    <property type="match status" value="1"/>
</dbReference>
<feature type="domain" description="SET" evidence="7">
    <location>
        <begin position="1098"/>
        <end position="1219"/>
    </location>
</feature>
<name>A0A1D9Q328_SCLS1</name>